<keyword evidence="4 6" id="KW-0408">Iron</keyword>
<keyword evidence="1 6" id="KW-0004">4Fe-4S</keyword>
<dbReference type="PANTHER" id="PTHR32479">
    <property type="entry name" value="GLYCOLATE OXIDASE IRON-SULFUR SUBUNIT"/>
    <property type="match status" value="1"/>
</dbReference>
<dbReference type="InterPro" id="IPR017896">
    <property type="entry name" value="4Fe4S_Fe-S-bd"/>
</dbReference>
<dbReference type="OrthoDB" id="9770306at2"/>
<keyword evidence="3" id="KW-0677">Repeat</keyword>
<dbReference type="AlphaFoldDB" id="A0A4Q7YZ05"/>
<proteinExistence type="predicted"/>
<dbReference type="GO" id="GO:0019154">
    <property type="term" value="F:glycolate dehydrogenase activity"/>
    <property type="evidence" value="ECO:0007669"/>
    <property type="project" value="UniProtKB-EC"/>
</dbReference>
<gene>
    <name evidence="8" type="ORF">BDD14_3958</name>
</gene>
<dbReference type="Pfam" id="PF02754">
    <property type="entry name" value="CCG"/>
    <property type="match status" value="2"/>
</dbReference>
<keyword evidence="6" id="KW-0249">Electron transport</keyword>
<dbReference type="SUPFAM" id="SSF54862">
    <property type="entry name" value="4Fe-4S ferredoxins"/>
    <property type="match status" value="1"/>
</dbReference>
<dbReference type="InterPro" id="IPR012257">
    <property type="entry name" value="Glc_ox_4Fe-4S"/>
</dbReference>
<evidence type="ECO:0000256" key="3">
    <source>
        <dbReference type="ARBA" id="ARBA00022737"/>
    </source>
</evidence>
<evidence type="ECO:0000256" key="4">
    <source>
        <dbReference type="ARBA" id="ARBA00023004"/>
    </source>
</evidence>
<evidence type="ECO:0000256" key="5">
    <source>
        <dbReference type="ARBA" id="ARBA00023014"/>
    </source>
</evidence>
<protein>
    <recommendedName>
        <fullName evidence="6">Glycolate oxidase iron-sulfur subunit</fullName>
        <ecNumber evidence="6">1.1.99.14</ecNumber>
    </recommendedName>
</protein>
<dbReference type="GO" id="GO:0051539">
    <property type="term" value="F:4 iron, 4 sulfur cluster binding"/>
    <property type="evidence" value="ECO:0007669"/>
    <property type="project" value="UniProtKB-UniRule"/>
</dbReference>
<dbReference type="RefSeq" id="WP_130420159.1">
    <property type="nucleotide sequence ID" value="NZ_SHKW01000001.1"/>
</dbReference>
<dbReference type="GO" id="GO:0046872">
    <property type="term" value="F:metal ion binding"/>
    <property type="evidence" value="ECO:0007669"/>
    <property type="project" value="UniProtKB-UniRule"/>
</dbReference>
<dbReference type="InterPro" id="IPR009051">
    <property type="entry name" value="Helical_ferredxn"/>
</dbReference>
<dbReference type="PROSITE" id="PS00198">
    <property type="entry name" value="4FE4S_FER_1"/>
    <property type="match status" value="1"/>
</dbReference>
<dbReference type="EMBL" id="SHKW01000001">
    <property type="protein sequence ID" value="RZU42389.1"/>
    <property type="molecule type" value="Genomic_DNA"/>
</dbReference>
<comment type="caution">
    <text evidence="8">The sequence shown here is derived from an EMBL/GenBank/DDBJ whole genome shotgun (WGS) entry which is preliminary data.</text>
</comment>
<dbReference type="InterPro" id="IPR017900">
    <property type="entry name" value="4Fe4S_Fe_S_CS"/>
</dbReference>
<organism evidence="8 9">
    <name type="scientific">Edaphobacter modestus</name>
    <dbReference type="NCBI Taxonomy" id="388466"/>
    <lineage>
        <taxon>Bacteria</taxon>
        <taxon>Pseudomonadati</taxon>
        <taxon>Acidobacteriota</taxon>
        <taxon>Terriglobia</taxon>
        <taxon>Terriglobales</taxon>
        <taxon>Acidobacteriaceae</taxon>
        <taxon>Edaphobacter</taxon>
    </lineage>
</organism>
<dbReference type="Proteomes" id="UP000292958">
    <property type="component" value="Unassembled WGS sequence"/>
</dbReference>
<keyword evidence="9" id="KW-1185">Reference proteome</keyword>
<feature type="domain" description="4Fe-4S ferredoxin-type" evidence="7">
    <location>
        <begin position="20"/>
        <end position="50"/>
    </location>
</feature>
<dbReference type="Pfam" id="PF13183">
    <property type="entry name" value="Fer4_8"/>
    <property type="match status" value="1"/>
</dbReference>
<comment type="cofactor">
    <cofactor evidence="6">
        <name>[4Fe-4S] cluster</name>
        <dbReference type="ChEBI" id="CHEBI:49883"/>
    </cofactor>
    <text evidence="6">Binds 2 [4Fe-4S] clusters.</text>
</comment>
<evidence type="ECO:0000256" key="2">
    <source>
        <dbReference type="ARBA" id="ARBA00022723"/>
    </source>
</evidence>
<dbReference type="PROSITE" id="PS51379">
    <property type="entry name" value="4FE4S_FER_2"/>
    <property type="match status" value="2"/>
</dbReference>
<evidence type="ECO:0000313" key="8">
    <source>
        <dbReference type="EMBL" id="RZU42389.1"/>
    </source>
</evidence>
<evidence type="ECO:0000313" key="9">
    <source>
        <dbReference type="Proteomes" id="UP000292958"/>
    </source>
</evidence>
<dbReference type="InterPro" id="IPR004017">
    <property type="entry name" value="Cys_rich_dom"/>
</dbReference>
<comment type="catalytic activity">
    <reaction evidence="6">
        <text>(R)-lactate + A = pyruvate + AH2</text>
        <dbReference type="Rhea" id="RHEA:15089"/>
        <dbReference type="ChEBI" id="CHEBI:13193"/>
        <dbReference type="ChEBI" id="CHEBI:15361"/>
        <dbReference type="ChEBI" id="CHEBI:16004"/>
        <dbReference type="ChEBI" id="CHEBI:17499"/>
    </reaction>
</comment>
<evidence type="ECO:0000256" key="1">
    <source>
        <dbReference type="ARBA" id="ARBA00022485"/>
    </source>
</evidence>
<comment type="catalytic activity">
    <reaction evidence="6">
        <text>glycolate + A = glyoxylate + AH2</text>
        <dbReference type="Rhea" id="RHEA:21264"/>
        <dbReference type="ChEBI" id="CHEBI:13193"/>
        <dbReference type="ChEBI" id="CHEBI:17499"/>
        <dbReference type="ChEBI" id="CHEBI:29805"/>
        <dbReference type="ChEBI" id="CHEBI:36655"/>
        <dbReference type="EC" id="1.1.99.14"/>
    </reaction>
</comment>
<evidence type="ECO:0000259" key="7">
    <source>
        <dbReference type="PROSITE" id="PS51379"/>
    </source>
</evidence>
<dbReference type="PANTHER" id="PTHR32479:SF17">
    <property type="entry name" value="GLYCOLATE OXIDASE IRON-SULFUR SUBUNIT"/>
    <property type="match status" value="1"/>
</dbReference>
<dbReference type="Gene3D" id="1.10.1060.10">
    <property type="entry name" value="Alpha-helical ferredoxin"/>
    <property type="match status" value="1"/>
</dbReference>
<keyword evidence="6" id="KW-0813">Transport</keyword>
<feature type="domain" description="4Fe-4S ferredoxin-type" evidence="7">
    <location>
        <begin position="72"/>
        <end position="103"/>
    </location>
</feature>
<name>A0A4Q7YZ05_9BACT</name>
<accession>A0A4Q7YZ05</accession>
<dbReference type="PIRSF" id="PIRSF000139">
    <property type="entry name" value="Glc_ox_4Fe-4S"/>
    <property type="match status" value="1"/>
</dbReference>
<dbReference type="EC" id="1.1.99.14" evidence="6"/>
<reference evidence="8 9" key="1">
    <citation type="submission" date="2019-02" db="EMBL/GenBank/DDBJ databases">
        <title>Genomic Encyclopedia of Archaeal and Bacterial Type Strains, Phase II (KMG-II): from individual species to whole genera.</title>
        <authorList>
            <person name="Goeker M."/>
        </authorList>
    </citation>
    <scope>NUCLEOTIDE SEQUENCE [LARGE SCALE GENOMIC DNA]</scope>
    <source>
        <strain evidence="8 9">DSM 18101</strain>
    </source>
</reference>
<comment type="function">
    <text evidence="6">Component of a complex that catalyzes the oxidation of glycolate to glyoxylate.</text>
</comment>
<keyword evidence="2 6" id="KW-0479">Metal-binding</keyword>
<keyword evidence="5 6" id="KW-0411">Iron-sulfur</keyword>
<sequence>MDHLTNIEEVRKPSSFDVHNPPSKELLSDCVHCGFCLPACPTYVLWGEEMDSPRGRIYMMAKAGQGEAPLDQNFRQHMDNCLGCMACMTACPSGVQYDKLIEDTRPQVERHIPRSFADSAFRKFLFATFPFAGRLRLIALPTFVYQRTGLQKLIRACGLLKLIPKRFAAMEALLPIVPNSLFRKLPPLLPSASRGQRVGMLAGCVQQVFFQHVNEATMRVLSAEGYEVVTPSHQSCCGALMVHSGVEEEARSLARKMIALFERENVDYIAINAAGCGSTMKEYSHLLRDDPAWSERAKAFSAKCRDISEILLMRESQTPRNPISLRVAYQDACHLRHAQAIHAEPRSLLKNIPQLDVAEIGEANLCCGSAGVYNLLHPEPANQLGDRKVENLLVVKAQALISANPGCLLQLQASLRRRGVEPIPMFHMIELIDASIRGVSAEELLSCRQ</sequence>
<evidence type="ECO:0000256" key="6">
    <source>
        <dbReference type="PIRNR" id="PIRNR000139"/>
    </source>
</evidence>